<dbReference type="InterPro" id="IPR027417">
    <property type="entry name" value="P-loop_NTPase"/>
</dbReference>
<name>C7DI92_MICA2</name>
<keyword evidence="1" id="KW-0808">Transferase</keyword>
<dbReference type="GO" id="GO:0016301">
    <property type="term" value="F:kinase activity"/>
    <property type="evidence" value="ECO:0007669"/>
    <property type="project" value="UniProtKB-KW"/>
</dbReference>
<dbReference type="EMBL" id="GG697241">
    <property type="protein sequence ID" value="EET89666.1"/>
    <property type="molecule type" value="Genomic_DNA"/>
</dbReference>
<evidence type="ECO:0000313" key="1">
    <source>
        <dbReference type="EMBL" id="EET89666.1"/>
    </source>
</evidence>
<proteinExistence type="predicted"/>
<sequence>MIRICVSGLTGSGKTTIGMEIAKRFGIEHVQKSYKEYVNDYSKIADFINGLEDDFVKAFDKEIIKMAEGRNCVVTTWLGPWLIKDATLRVWLDSSLETRARRWSEKYGKDYEASLKEINEKDIATIEGTRKVYGFDLLNDHEVFDISINTEKVSIEECVSIITVMAFKRD</sequence>
<dbReference type="Proteomes" id="UP000332487">
    <property type="component" value="Unassembled WGS sequence"/>
</dbReference>
<dbReference type="Gene3D" id="3.40.50.300">
    <property type="entry name" value="P-loop containing nucleotide triphosphate hydrolases"/>
    <property type="match status" value="1"/>
</dbReference>
<dbReference type="SUPFAM" id="SSF52540">
    <property type="entry name" value="P-loop containing nucleoside triphosphate hydrolases"/>
    <property type="match status" value="1"/>
</dbReference>
<keyword evidence="1" id="KW-0418">Kinase</keyword>
<organism evidence="1 2">
    <name type="scientific">Candidatus Micrarchaeum acidiphilum ARMAN-2</name>
    <dbReference type="NCBI Taxonomy" id="425595"/>
    <lineage>
        <taxon>Archaea</taxon>
        <taxon>Candidatus Micrarchaeota</taxon>
        <taxon>Candidatus Micrarchaeia</taxon>
        <taxon>Candidatus Micrarchaeales</taxon>
        <taxon>Candidatus Micrarchaeaceae</taxon>
        <taxon>Candidatus Micrarchaeum</taxon>
    </lineage>
</organism>
<reference evidence="1 2" key="1">
    <citation type="journal article" date="2009" name="Genome Biol.">
        <title>Community-wide analysis of microbial genome sequence signatures.</title>
        <authorList>
            <person name="Dick G.J."/>
            <person name="Andersson A.F."/>
            <person name="Baker B.J."/>
            <person name="Simmons S.L."/>
            <person name="Thomas B.C."/>
            <person name="Yelton A.P."/>
            <person name="Banfield J.F."/>
        </authorList>
    </citation>
    <scope>NUCLEOTIDE SEQUENCE [LARGE SCALE GENOMIC DNA]</scope>
    <source>
        <strain evidence="1">ARMAN-2</strain>
    </source>
</reference>
<dbReference type="AlphaFoldDB" id="C7DI92"/>
<evidence type="ECO:0000313" key="2">
    <source>
        <dbReference type="Proteomes" id="UP000332487"/>
    </source>
</evidence>
<reference evidence="1 2" key="2">
    <citation type="journal article" date="2010" name="Proc. Natl. Acad. Sci. U.S.A.">
        <title>Enigmatic, ultrasmall, uncultivated Archaea.</title>
        <authorList>
            <person name="Baker B.J."/>
            <person name="Comolli L.R."/>
            <person name="Dick G.J."/>
            <person name="Hauser L.J."/>
            <person name="Hyatt D."/>
            <person name="Dill B.D."/>
            <person name="Land M.L."/>
            <person name="Verberkmoes N.C."/>
            <person name="Hettich R.L."/>
            <person name="Banfield J.F."/>
        </authorList>
    </citation>
    <scope>NUCLEOTIDE SEQUENCE [LARGE SCALE GENOMIC DNA]</scope>
    <source>
        <strain evidence="1">ARMAN-2</strain>
    </source>
</reference>
<gene>
    <name evidence="1" type="ORF">UNLARM2_0784</name>
</gene>
<accession>C7DI92</accession>
<keyword evidence="2" id="KW-1185">Reference proteome</keyword>
<protein>
    <submittedName>
        <fullName evidence="1">Cytidylate kinase</fullName>
    </submittedName>
</protein>
<dbReference type="Pfam" id="PF13189">
    <property type="entry name" value="Cytidylate_kin2"/>
    <property type="match status" value="1"/>
</dbReference>